<reference evidence="2 3" key="1">
    <citation type="submission" date="2021-06" db="EMBL/GenBank/DDBJ databases">
        <authorList>
            <person name="Kallberg Y."/>
            <person name="Tangrot J."/>
            <person name="Rosling A."/>
        </authorList>
    </citation>
    <scope>NUCLEOTIDE SEQUENCE [LARGE SCALE GENOMIC DNA]</scope>
    <source>
        <strain evidence="2 3">120-4 pot B 10/14</strain>
    </source>
</reference>
<dbReference type="Proteomes" id="UP000789901">
    <property type="component" value="Unassembled WGS sequence"/>
</dbReference>
<dbReference type="EMBL" id="CAJVQB010019812">
    <property type="protein sequence ID" value="CAG8792377.1"/>
    <property type="molecule type" value="Genomic_DNA"/>
</dbReference>
<proteinExistence type="predicted"/>
<protein>
    <submittedName>
        <fullName evidence="2">22159_t:CDS:1</fullName>
    </submittedName>
</protein>
<evidence type="ECO:0000256" key="1">
    <source>
        <dbReference type="SAM" id="MobiDB-lite"/>
    </source>
</evidence>
<sequence length="97" mass="11304">TGLEIGNQEDIEITEKNYVTEILNEKIQIDEEVNYQQDNAYTENKQVEEKRLYSQAAKQLVTGENTRKGQEVEVEEDDETKPDLPESLEKIKNTWKS</sequence>
<feature type="compositionally biased region" description="Basic and acidic residues" evidence="1">
    <location>
        <begin position="81"/>
        <end position="97"/>
    </location>
</feature>
<gene>
    <name evidence="2" type="ORF">GMARGA_LOCUS21439</name>
</gene>
<accession>A0ABN7VRW9</accession>
<feature type="region of interest" description="Disordered" evidence="1">
    <location>
        <begin position="61"/>
        <end position="97"/>
    </location>
</feature>
<comment type="caution">
    <text evidence="2">The sequence shown here is derived from an EMBL/GenBank/DDBJ whole genome shotgun (WGS) entry which is preliminary data.</text>
</comment>
<organism evidence="2 3">
    <name type="scientific">Gigaspora margarita</name>
    <dbReference type="NCBI Taxonomy" id="4874"/>
    <lineage>
        <taxon>Eukaryota</taxon>
        <taxon>Fungi</taxon>
        <taxon>Fungi incertae sedis</taxon>
        <taxon>Mucoromycota</taxon>
        <taxon>Glomeromycotina</taxon>
        <taxon>Glomeromycetes</taxon>
        <taxon>Diversisporales</taxon>
        <taxon>Gigasporaceae</taxon>
        <taxon>Gigaspora</taxon>
    </lineage>
</organism>
<feature type="non-terminal residue" evidence="2">
    <location>
        <position position="1"/>
    </location>
</feature>
<name>A0ABN7VRW9_GIGMA</name>
<evidence type="ECO:0000313" key="2">
    <source>
        <dbReference type="EMBL" id="CAG8792377.1"/>
    </source>
</evidence>
<keyword evidence="3" id="KW-1185">Reference proteome</keyword>
<evidence type="ECO:0000313" key="3">
    <source>
        <dbReference type="Proteomes" id="UP000789901"/>
    </source>
</evidence>